<accession>A0A7S7AY21</accession>
<dbReference type="SMART" id="SM00382">
    <property type="entry name" value="AAA"/>
    <property type="match status" value="1"/>
</dbReference>
<evidence type="ECO:0000256" key="6">
    <source>
        <dbReference type="ARBA" id="ARBA00023136"/>
    </source>
</evidence>
<sequence>MITSVIPVFLAKYFGTKQAEVNKEQKKQQDLYTLFMTESIHGLQDIKNYSSQKFFIQKFKNILNTVFIHVKKSTIIGMQSSAASFFTNFTINISLFAIVGLTVLVGKNTVGTITAALMYSQKFRGLVSFCAETYKSIIVSFVSVERLKTIFDERQKHSSVLQQEKDNSKIKKLQIKNLSFSYNKNKNVFTNLNAEFFFPGLYLIKGENGSGKTTLLNIIAENINTAEKSSIRGKIIFSNLEPKPSYVSQTPFIFSESIEENICFGKLKNKTEMEKVLVKTKLNRIIASLPGGINTKLGSGDYILSQGQMQRLALSRCLLQKSEIILFDEIENALDTETSIALTEILSELKTDKLILMITHKNNYDKIADKIFYIK</sequence>
<dbReference type="InterPro" id="IPR017871">
    <property type="entry name" value="ABC_transporter-like_CS"/>
</dbReference>
<organism evidence="9 10">
    <name type="scientific">Treponema pedis</name>
    <dbReference type="NCBI Taxonomy" id="409322"/>
    <lineage>
        <taxon>Bacteria</taxon>
        <taxon>Pseudomonadati</taxon>
        <taxon>Spirochaetota</taxon>
        <taxon>Spirochaetia</taxon>
        <taxon>Spirochaetales</taxon>
        <taxon>Treponemataceae</taxon>
        <taxon>Treponema</taxon>
    </lineage>
</organism>
<gene>
    <name evidence="9" type="ORF">IFE08_05905</name>
</gene>
<evidence type="ECO:0000256" key="1">
    <source>
        <dbReference type="ARBA" id="ARBA00004651"/>
    </source>
</evidence>
<evidence type="ECO:0000313" key="9">
    <source>
        <dbReference type="EMBL" id="QOW62151.1"/>
    </source>
</evidence>
<dbReference type="Pfam" id="PF00005">
    <property type="entry name" value="ABC_tran"/>
    <property type="match status" value="1"/>
</dbReference>
<dbReference type="SUPFAM" id="SSF52540">
    <property type="entry name" value="P-loop containing nucleoside triphosphate hydrolases"/>
    <property type="match status" value="1"/>
</dbReference>
<dbReference type="InterPro" id="IPR011527">
    <property type="entry name" value="ABC1_TM_dom"/>
</dbReference>
<dbReference type="RefSeq" id="WP_194077640.1">
    <property type="nucleotide sequence ID" value="NZ_CP061839.1"/>
</dbReference>
<dbReference type="InterPro" id="IPR039421">
    <property type="entry name" value="Type_1_exporter"/>
</dbReference>
<proteinExistence type="predicted"/>
<evidence type="ECO:0000256" key="3">
    <source>
        <dbReference type="ARBA" id="ARBA00022741"/>
    </source>
</evidence>
<dbReference type="PROSITE" id="PS00211">
    <property type="entry name" value="ABC_TRANSPORTER_1"/>
    <property type="match status" value="1"/>
</dbReference>
<name>A0A7S7AY21_9SPIR</name>
<dbReference type="GO" id="GO:0016887">
    <property type="term" value="F:ATP hydrolysis activity"/>
    <property type="evidence" value="ECO:0007669"/>
    <property type="project" value="InterPro"/>
</dbReference>
<dbReference type="InterPro" id="IPR027417">
    <property type="entry name" value="P-loop_NTPase"/>
</dbReference>
<dbReference type="PANTHER" id="PTHR24221:SF654">
    <property type="entry name" value="ATP-BINDING CASSETTE SUB-FAMILY B MEMBER 6"/>
    <property type="match status" value="1"/>
</dbReference>
<reference evidence="9 10" key="1">
    <citation type="submission" date="2020-09" db="EMBL/GenBank/DDBJ databases">
        <title>Characterization of Treponema spp. from bovine digital dermatitis in Korea.</title>
        <authorList>
            <person name="Espiritu H.M."/>
            <person name="Cho Y.I."/>
            <person name="Mamuad L."/>
        </authorList>
    </citation>
    <scope>NUCLEOTIDE SEQUENCE [LARGE SCALE GENOMIC DNA]</scope>
    <source>
        <strain evidence="9 10">KS1</strain>
    </source>
</reference>
<protein>
    <submittedName>
        <fullName evidence="9">ABC transporter ATP-binding protein</fullName>
    </submittedName>
</protein>
<evidence type="ECO:0000256" key="2">
    <source>
        <dbReference type="ARBA" id="ARBA00022692"/>
    </source>
</evidence>
<dbReference type="Gene3D" id="1.20.1560.10">
    <property type="entry name" value="ABC transporter type 1, transmembrane domain"/>
    <property type="match status" value="1"/>
</dbReference>
<dbReference type="PROSITE" id="PS50893">
    <property type="entry name" value="ABC_TRANSPORTER_2"/>
    <property type="match status" value="1"/>
</dbReference>
<dbReference type="PANTHER" id="PTHR24221">
    <property type="entry name" value="ATP-BINDING CASSETTE SUB-FAMILY B"/>
    <property type="match status" value="1"/>
</dbReference>
<keyword evidence="2" id="KW-0812">Transmembrane</keyword>
<dbReference type="GO" id="GO:0005886">
    <property type="term" value="C:plasma membrane"/>
    <property type="evidence" value="ECO:0007669"/>
    <property type="project" value="UniProtKB-SubCell"/>
</dbReference>
<dbReference type="PROSITE" id="PS50929">
    <property type="entry name" value="ABC_TM1F"/>
    <property type="match status" value="1"/>
</dbReference>
<dbReference type="Proteomes" id="UP000593915">
    <property type="component" value="Chromosome"/>
</dbReference>
<evidence type="ECO:0000259" key="8">
    <source>
        <dbReference type="PROSITE" id="PS50929"/>
    </source>
</evidence>
<dbReference type="Pfam" id="PF00664">
    <property type="entry name" value="ABC_membrane"/>
    <property type="match status" value="1"/>
</dbReference>
<dbReference type="GO" id="GO:0005524">
    <property type="term" value="F:ATP binding"/>
    <property type="evidence" value="ECO:0007669"/>
    <property type="project" value="UniProtKB-KW"/>
</dbReference>
<dbReference type="InterPro" id="IPR036640">
    <property type="entry name" value="ABC1_TM_sf"/>
</dbReference>
<dbReference type="Gene3D" id="3.40.50.300">
    <property type="entry name" value="P-loop containing nucleotide triphosphate hydrolases"/>
    <property type="match status" value="1"/>
</dbReference>
<evidence type="ECO:0000256" key="4">
    <source>
        <dbReference type="ARBA" id="ARBA00022840"/>
    </source>
</evidence>
<keyword evidence="5" id="KW-1133">Transmembrane helix</keyword>
<feature type="domain" description="ABC transmembrane type-1" evidence="8">
    <location>
        <begin position="1"/>
        <end position="137"/>
    </location>
</feature>
<keyword evidence="4 9" id="KW-0067">ATP-binding</keyword>
<dbReference type="SUPFAM" id="SSF90123">
    <property type="entry name" value="ABC transporter transmembrane region"/>
    <property type="match status" value="1"/>
</dbReference>
<dbReference type="AlphaFoldDB" id="A0A7S7AY21"/>
<comment type="subcellular location">
    <subcellularLocation>
        <location evidence="1">Cell membrane</location>
        <topology evidence="1">Multi-pass membrane protein</topology>
    </subcellularLocation>
</comment>
<keyword evidence="3" id="KW-0547">Nucleotide-binding</keyword>
<dbReference type="InterPro" id="IPR003593">
    <property type="entry name" value="AAA+_ATPase"/>
</dbReference>
<keyword evidence="6" id="KW-0472">Membrane</keyword>
<evidence type="ECO:0000313" key="10">
    <source>
        <dbReference type="Proteomes" id="UP000593915"/>
    </source>
</evidence>
<dbReference type="GO" id="GO:0140359">
    <property type="term" value="F:ABC-type transporter activity"/>
    <property type="evidence" value="ECO:0007669"/>
    <property type="project" value="InterPro"/>
</dbReference>
<evidence type="ECO:0000256" key="5">
    <source>
        <dbReference type="ARBA" id="ARBA00022989"/>
    </source>
</evidence>
<evidence type="ECO:0000259" key="7">
    <source>
        <dbReference type="PROSITE" id="PS50893"/>
    </source>
</evidence>
<dbReference type="EMBL" id="CP061839">
    <property type="protein sequence ID" value="QOW62151.1"/>
    <property type="molecule type" value="Genomic_DNA"/>
</dbReference>
<dbReference type="InterPro" id="IPR003439">
    <property type="entry name" value="ABC_transporter-like_ATP-bd"/>
</dbReference>
<feature type="domain" description="ABC transporter" evidence="7">
    <location>
        <begin position="173"/>
        <end position="375"/>
    </location>
</feature>